<dbReference type="Gene3D" id="3.20.20.80">
    <property type="entry name" value="Glycosidases"/>
    <property type="match status" value="1"/>
</dbReference>
<dbReference type="SMART" id="SM00813">
    <property type="entry name" value="Alpha-L-AF_C"/>
    <property type="match status" value="1"/>
</dbReference>
<evidence type="ECO:0000256" key="4">
    <source>
        <dbReference type="ARBA" id="ARBA00022729"/>
    </source>
</evidence>
<dbReference type="InterPro" id="IPR023296">
    <property type="entry name" value="Glyco_hydro_beta-prop_sf"/>
</dbReference>
<gene>
    <name evidence="7" type="ORF">PQ465_12120</name>
</gene>
<dbReference type="InterPro" id="IPR003305">
    <property type="entry name" value="CenC_carb-bd"/>
</dbReference>
<dbReference type="Gene3D" id="2.115.10.20">
    <property type="entry name" value="Glycosyl hydrolase domain, family 43"/>
    <property type="match status" value="1"/>
</dbReference>
<dbReference type="InterPro" id="IPR017853">
    <property type="entry name" value="GH"/>
</dbReference>
<dbReference type="InterPro" id="IPR051563">
    <property type="entry name" value="Glycosyl_Hydrolase_51"/>
</dbReference>
<name>A0ABY7WC53_9SPHI</name>
<reference evidence="7 8" key="1">
    <citation type="submission" date="2023-02" db="EMBL/GenBank/DDBJ databases">
        <title>Genome sequence of Sphingobacterium sp. KACC 22765.</title>
        <authorList>
            <person name="Kim S."/>
            <person name="Heo J."/>
            <person name="Kwon S.-W."/>
        </authorList>
    </citation>
    <scope>NUCLEOTIDE SEQUENCE [LARGE SCALE GENOMIC DNA]</scope>
    <source>
        <strain evidence="7 8">KACC 22765</strain>
    </source>
</reference>
<evidence type="ECO:0000313" key="7">
    <source>
        <dbReference type="EMBL" id="WDF67052.1"/>
    </source>
</evidence>
<dbReference type="SUPFAM" id="SSF51445">
    <property type="entry name" value="(Trans)glycosidases"/>
    <property type="match status" value="1"/>
</dbReference>
<dbReference type="Pfam" id="PF06964">
    <property type="entry name" value="Alpha-L-AF_C"/>
    <property type="match status" value="1"/>
</dbReference>
<keyword evidence="8" id="KW-1185">Reference proteome</keyword>
<evidence type="ECO:0000256" key="3">
    <source>
        <dbReference type="ARBA" id="ARBA00012670"/>
    </source>
</evidence>
<dbReference type="Pfam" id="PF02018">
    <property type="entry name" value="CBM_4_9"/>
    <property type="match status" value="1"/>
</dbReference>
<dbReference type="RefSeq" id="WP_274265788.1">
    <property type="nucleotide sequence ID" value="NZ_CP117880.1"/>
</dbReference>
<dbReference type="Proteomes" id="UP001221558">
    <property type="component" value="Chromosome"/>
</dbReference>
<comment type="catalytic activity">
    <reaction evidence="1">
        <text>Hydrolysis of terminal non-reducing alpha-L-arabinofuranoside residues in alpha-L-arabinosides.</text>
        <dbReference type="EC" id="3.2.1.55"/>
    </reaction>
</comment>
<dbReference type="PANTHER" id="PTHR31776">
    <property type="entry name" value="ALPHA-L-ARABINOFURANOSIDASE 1"/>
    <property type="match status" value="1"/>
</dbReference>
<evidence type="ECO:0000256" key="5">
    <source>
        <dbReference type="ARBA" id="ARBA00022801"/>
    </source>
</evidence>
<keyword evidence="5" id="KW-0378">Hydrolase</keyword>
<dbReference type="PANTHER" id="PTHR31776:SF26">
    <property type="entry name" value="SECRETED ARABINOSIDASE"/>
    <property type="match status" value="1"/>
</dbReference>
<dbReference type="InterPro" id="IPR055235">
    <property type="entry name" value="ASD1_cat"/>
</dbReference>
<dbReference type="Pfam" id="PF22847">
    <property type="entry name" value="BT_3657-like_N"/>
    <property type="match status" value="1"/>
</dbReference>
<dbReference type="EMBL" id="CP117880">
    <property type="protein sequence ID" value="WDF67052.1"/>
    <property type="molecule type" value="Genomic_DNA"/>
</dbReference>
<dbReference type="Pfam" id="PF22848">
    <property type="entry name" value="ASD1_dom"/>
    <property type="match status" value="1"/>
</dbReference>
<evidence type="ECO:0000313" key="8">
    <source>
        <dbReference type="Proteomes" id="UP001221558"/>
    </source>
</evidence>
<dbReference type="InterPro" id="IPR010720">
    <property type="entry name" value="Alpha-L-AF_C"/>
</dbReference>
<keyword evidence="4" id="KW-0732">Signal</keyword>
<dbReference type="InterPro" id="IPR055133">
    <property type="entry name" value="BT_3657-like_N"/>
</dbReference>
<feature type="domain" description="Alpha-L-arabinofuranosidase C-terminal" evidence="6">
    <location>
        <begin position="674"/>
        <end position="847"/>
    </location>
</feature>
<evidence type="ECO:0000256" key="2">
    <source>
        <dbReference type="ARBA" id="ARBA00007186"/>
    </source>
</evidence>
<evidence type="ECO:0000259" key="6">
    <source>
        <dbReference type="SMART" id="SM00813"/>
    </source>
</evidence>
<accession>A0ABY7WC53</accession>
<dbReference type="SUPFAM" id="SSF75005">
    <property type="entry name" value="Arabinanase/levansucrase/invertase"/>
    <property type="match status" value="1"/>
</dbReference>
<protein>
    <recommendedName>
        <fullName evidence="3">non-reducing end alpha-L-arabinofuranosidase</fullName>
        <ecNumber evidence="3">3.2.1.55</ecNumber>
    </recommendedName>
</protein>
<sequence>MNKFINVLLLLFTTLISQQQIKANEPDSAYIFAYSTGKNDNHNGLHFAWSVDKNNWNAVGEEHSFLRSDYGNFGAQKKMIAPYLFQAKDRSWYCSWTLNEKDGAFAVARSYDLIHWESQAYPYVLEDGNCLDTDIIPNGAGGYAVRWRSDKSGEKYFSVTTLDFKSFTSAKEIAEFKPAKSSVRIAGRREEGTVHRVSWEIIEKLVNKVRLVDMQHRRNSERIIDDANRFANIMPIEAKLRFMEKAPRKISDLLLGVFFEDINYAADGGIYGELVQNRGFEYSSADRREWNNLTSWKASHDEVKLYIDSMRPLHQNNPHYAVVTNGLHGGIMNEGYGGIAVKKGEAYNFSIFARRASSRRQVLTISLLDKHGKKIASSTIKNITGDWAKHKVVLIASVSVPDAALIIEMSNNDRVDLDMVSLFPAKTFKGRENGMRSDLAEVIAAMKPKFVRFPGGCVAHGDGLDNMYHWKNTIGPLQARKPQRNLWGYQQSYGLGYLEYFQFCEDLDAEPVPVVAAGVPCQNSAHHHHALAGQQCGIPMEHMDDYVQDVLDLIEFANGDKSTKWGGKRAEYGHPEPFNLKYIGVGNEDLITEVFKERFKMIYEAVKAKYPEVKVIGTTGPHFEGTDYVEGWKFASQLDIPMVDEHYYVSPGWYINNQEFYDKYDREKPQVYLGEYAAHIPGGVSTVETALAEAMHLCNIERNADVVTMTSYAPLLAKKGFTQWNPDLIYFDNTSVSPTAGYEIQKLFGNNNGTEYIFTDVELSNRDVNVKQRVAHSVVRNEKTGEIIIKVVNMLPTDVNLNVDSASLLTTQAVLEIQSLSGKPDSKKLETSNPVFQGGYLKLAPYSFTVIKFRDNTLKK</sequence>
<dbReference type="EC" id="3.2.1.55" evidence="3"/>
<proteinExistence type="inferred from homology"/>
<organism evidence="7 8">
    <name type="scientific">Sphingobacterium oryzagri</name>
    <dbReference type="NCBI Taxonomy" id="3025669"/>
    <lineage>
        <taxon>Bacteria</taxon>
        <taxon>Pseudomonadati</taxon>
        <taxon>Bacteroidota</taxon>
        <taxon>Sphingobacteriia</taxon>
        <taxon>Sphingobacteriales</taxon>
        <taxon>Sphingobacteriaceae</taxon>
        <taxon>Sphingobacterium</taxon>
    </lineage>
</organism>
<comment type="similarity">
    <text evidence="2">Belongs to the glycosyl hydrolase 51 family.</text>
</comment>
<dbReference type="Gene3D" id="2.60.120.260">
    <property type="entry name" value="Galactose-binding domain-like"/>
    <property type="match status" value="1"/>
</dbReference>
<evidence type="ECO:0000256" key="1">
    <source>
        <dbReference type="ARBA" id="ARBA00001462"/>
    </source>
</evidence>